<comment type="cofactor">
    <cofactor evidence="1">
        <name>FMN</name>
        <dbReference type="ChEBI" id="CHEBI:58210"/>
    </cofactor>
</comment>
<sequence>MAPGTSLSSVGGILTRGPALLSSRRRPSFPRAASRRRTRASTPTTRWRRGGISYNSLTRRTRRSASSWHTRGAKHRRSRRGGISAPMSDGGWAPSAIPYTDLYAMPKELTKESIRRVVAAFAHAAKRSFWLRHSAHGSLLSSFLALASNHRTDEYGGSFENRIRLLIEVVDAIRAVVSPMMPLFVPCIFCV</sequence>
<dbReference type="PANTHER" id="PTHR43303">
    <property type="entry name" value="NADPH DEHYDROGENASE C23G7.10C-RELATED"/>
    <property type="match status" value="1"/>
</dbReference>
<keyword evidence="5" id="KW-0560">Oxidoreductase</keyword>
<organism evidence="8 9">
    <name type="scientific">Daedalea quercina L-15889</name>
    <dbReference type="NCBI Taxonomy" id="1314783"/>
    <lineage>
        <taxon>Eukaryota</taxon>
        <taxon>Fungi</taxon>
        <taxon>Dikarya</taxon>
        <taxon>Basidiomycota</taxon>
        <taxon>Agaricomycotina</taxon>
        <taxon>Agaricomycetes</taxon>
        <taxon>Polyporales</taxon>
        <taxon>Fomitopsis</taxon>
    </lineage>
</organism>
<evidence type="ECO:0000256" key="2">
    <source>
        <dbReference type="ARBA" id="ARBA00022630"/>
    </source>
</evidence>
<protein>
    <submittedName>
        <fullName evidence="8">FMN-linked oxidoreductase</fullName>
    </submittedName>
</protein>
<keyword evidence="2" id="KW-0285">Flavoprotein</keyword>
<evidence type="ECO:0000256" key="4">
    <source>
        <dbReference type="ARBA" id="ARBA00022857"/>
    </source>
</evidence>
<evidence type="ECO:0000313" key="8">
    <source>
        <dbReference type="EMBL" id="KZT66256.1"/>
    </source>
</evidence>
<dbReference type="STRING" id="1314783.A0A165MXR5"/>
<dbReference type="Gene3D" id="3.20.20.70">
    <property type="entry name" value="Aldolase class I"/>
    <property type="match status" value="1"/>
</dbReference>
<feature type="compositionally biased region" description="Basic residues" evidence="6">
    <location>
        <begin position="23"/>
        <end position="39"/>
    </location>
</feature>
<keyword evidence="9" id="KW-1185">Reference proteome</keyword>
<dbReference type="OrthoDB" id="3269187at2759"/>
<dbReference type="GO" id="GO:0010181">
    <property type="term" value="F:FMN binding"/>
    <property type="evidence" value="ECO:0007669"/>
    <property type="project" value="InterPro"/>
</dbReference>
<evidence type="ECO:0000256" key="6">
    <source>
        <dbReference type="SAM" id="MobiDB-lite"/>
    </source>
</evidence>
<dbReference type="PANTHER" id="PTHR43303:SF4">
    <property type="entry name" value="NADPH DEHYDROGENASE C23G7.10C-RELATED"/>
    <property type="match status" value="1"/>
</dbReference>
<gene>
    <name evidence="8" type="ORF">DAEQUDRAFT_475778</name>
</gene>
<dbReference type="EMBL" id="KV429092">
    <property type="protein sequence ID" value="KZT66256.1"/>
    <property type="molecule type" value="Genomic_DNA"/>
</dbReference>
<dbReference type="Proteomes" id="UP000076727">
    <property type="component" value="Unassembled WGS sequence"/>
</dbReference>
<feature type="region of interest" description="Disordered" evidence="6">
    <location>
        <begin position="18"/>
        <end position="87"/>
    </location>
</feature>
<name>A0A165MXR5_9APHY</name>
<feature type="compositionally biased region" description="Basic residues" evidence="6">
    <location>
        <begin position="71"/>
        <end position="80"/>
    </location>
</feature>
<dbReference type="InterPro" id="IPR013785">
    <property type="entry name" value="Aldolase_TIM"/>
</dbReference>
<evidence type="ECO:0000256" key="5">
    <source>
        <dbReference type="ARBA" id="ARBA00023002"/>
    </source>
</evidence>
<evidence type="ECO:0000313" key="9">
    <source>
        <dbReference type="Proteomes" id="UP000076727"/>
    </source>
</evidence>
<feature type="domain" description="NADH:flavin oxidoreductase/NADH oxidase N-terminal" evidence="7">
    <location>
        <begin position="99"/>
        <end position="178"/>
    </location>
</feature>
<accession>A0A165MXR5</accession>
<keyword evidence="3" id="KW-0288">FMN</keyword>
<evidence type="ECO:0000256" key="3">
    <source>
        <dbReference type="ARBA" id="ARBA00022643"/>
    </source>
</evidence>
<dbReference type="GO" id="GO:0003959">
    <property type="term" value="F:NADPH dehydrogenase activity"/>
    <property type="evidence" value="ECO:0007669"/>
    <property type="project" value="InterPro"/>
</dbReference>
<dbReference type="Pfam" id="PF00724">
    <property type="entry name" value="Oxidored_FMN"/>
    <property type="match status" value="1"/>
</dbReference>
<dbReference type="AlphaFoldDB" id="A0A165MXR5"/>
<dbReference type="InterPro" id="IPR044152">
    <property type="entry name" value="YqjM-like"/>
</dbReference>
<proteinExistence type="predicted"/>
<keyword evidence="4" id="KW-0521">NADP</keyword>
<dbReference type="SUPFAM" id="SSF51395">
    <property type="entry name" value="FMN-linked oxidoreductases"/>
    <property type="match status" value="1"/>
</dbReference>
<evidence type="ECO:0000259" key="7">
    <source>
        <dbReference type="Pfam" id="PF00724"/>
    </source>
</evidence>
<reference evidence="8 9" key="1">
    <citation type="journal article" date="2016" name="Mol. Biol. Evol.">
        <title>Comparative Genomics of Early-Diverging Mushroom-Forming Fungi Provides Insights into the Origins of Lignocellulose Decay Capabilities.</title>
        <authorList>
            <person name="Nagy L.G."/>
            <person name="Riley R."/>
            <person name="Tritt A."/>
            <person name="Adam C."/>
            <person name="Daum C."/>
            <person name="Floudas D."/>
            <person name="Sun H."/>
            <person name="Yadav J.S."/>
            <person name="Pangilinan J."/>
            <person name="Larsson K.H."/>
            <person name="Matsuura K."/>
            <person name="Barry K."/>
            <person name="Labutti K."/>
            <person name="Kuo R."/>
            <person name="Ohm R.A."/>
            <person name="Bhattacharya S.S."/>
            <person name="Shirouzu T."/>
            <person name="Yoshinaga Y."/>
            <person name="Martin F.M."/>
            <person name="Grigoriev I.V."/>
            <person name="Hibbett D.S."/>
        </authorList>
    </citation>
    <scope>NUCLEOTIDE SEQUENCE [LARGE SCALE GENOMIC DNA]</scope>
    <source>
        <strain evidence="8 9">L-15889</strain>
    </source>
</reference>
<dbReference type="InterPro" id="IPR001155">
    <property type="entry name" value="OxRdtase_FMN_N"/>
</dbReference>
<evidence type="ECO:0000256" key="1">
    <source>
        <dbReference type="ARBA" id="ARBA00001917"/>
    </source>
</evidence>
<dbReference type="GO" id="GO:0050661">
    <property type="term" value="F:NADP binding"/>
    <property type="evidence" value="ECO:0007669"/>
    <property type="project" value="InterPro"/>
</dbReference>